<gene>
    <name evidence="2" type="ORF">SDC9_163117</name>
</gene>
<feature type="transmembrane region" description="Helical" evidence="1">
    <location>
        <begin position="26"/>
        <end position="44"/>
    </location>
</feature>
<comment type="caution">
    <text evidence="2">The sequence shown here is derived from an EMBL/GenBank/DDBJ whole genome shotgun (WGS) entry which is preliminary data.</text>
</comment>
<feature type="transmembrane region" description="Helical" evidence="1">
    <location>
        <begin position="56"/>
        <end position="74"/>
    </location>
</feature>
<evidence type="ECO:0000313" key="2">
    <source>
        <dbReference type="EMBL" id="MPN15781.1"/>
    </source>
</evidence>
<dbReference type="Pfam" id="PF13346">
    <property type="entry name" value="ABC2_membrane_5"/>
    <property type="match status" value="1"/>
</dbReference>
<dbReference type="EMBL" id="VSSQ01062641">
    <property type="protein sequence ID" value="MPN15781.1"/>
    <property type="molecule type" value="Genomic_DNA"/>
</dbReference>
<accession>A0A645FN00</accession>
<sequence>MGITGLILVQTPLAFPGRLINWQDAAITLVSIALLTSIYLPAFYKFRGKWLQVINIVLFMTVFFAPSTIIRYLHEHRQEQGVQWLLQAITGSPDLAAGLGIAAVVGLMLISLLISVNIYQKQDF</sequence>
<protein>
    <submittedName>
        <fullName evidence="2">Uncharacterized protein</fullName>
    </submittedName>
</protein>
<organism evidence="2">
    <name type="scientific">bioreactor metagenome</name>
    <dbReference type="NCBI Taxonomy" id="1076179"/>
    <lineage>
        <taxon>unclassified sequences</taxon>
        <taxon>metagenomes</taxon>
        <taxon>ecological metagenomes</taxon>
    </lineage>
</organism>
<dbReference type="InterPro" id="IPR025699">
    <property type="entry name" value="ABC2_memb-like"/>
</dbReference>
<keyword evidence="1" id="KW-1133">Transmembrane helix</keyword>
<feature type="transmembrane region" description="Helical" evidence="1">
    <location>
        <begin position="94"/>
        <end position="119"/>
    </location>
</feature>
<keyword evidence="1" id="KW-0472">Membrane</keyword>
<evidence type="ECO:0000256" key="1">
    <source>
        <dbReference type="SAM" id="Phobius"/>
    </source>
</evidence>
<dbReference type="AlphaFoldDB" id="A0A645FN00"/>
<proteinExistence type="predicted"/>
<reference evidence="2" key="1">
    <citation type="submission" date="2019-08" db="EMBL/GenBank/DDBJ databases">
        <authorList>
            <person name="Kucharzyk K."/>
            <person name="Murdoch R.W."/>
            <person name="Higgins S."/>
            <person name="Loffler F."/>
        </authorList>
    </citation>
    <scope>NUCLEOTIDE SEQUENCE</scope>
</reference>
<keyword evidence="1" id="KW-0812">Transmembrane</keyword>
<name>A0A645FN00_9ZZZZ</name>